<evidence type="ECO:0000313" key="2">
    <source>
        <dbReference type="EMBL" id="CAG8776882.1"/>
    </source>
</evidence>
<feature type="non-terminal residue" evidence="2">
    <location>
        <position position="1"/>
    </location>
</feature>
<organism evidence="2 3">
    <name type="scientific">Acaulospora morrowiae</name>
    <dbReference type="NCBI Taxonomy" id="94023"/>
    <lineage>
        <taxon>Eukaryota</taxon>
        <taxon>Fungi</taxon>
        <taxon>Fungi incertae sedis</taxon>
        <taxon>Mucoromycota</taxon>
        <taxon>Glomeromycotina</taxon>
        <taxon>Glomeromycetes</taxon>
        <taxon>Diversisporales</taxon>
        <taxon>Acaulosporaceae</taxon>
        <taxon>Acaulospora</taxon>
    </lineage>
</organism>
<accession>A0A9N9JEM0</accession>
<feature type="compositionally biased region" description="Basic and acidic residues" evidence="1">
    <location>
        <begin position="41"/>
        <end position="66"/>
    </location>
</feature>
<sequence>RIRELKSMVSSTEQKFRAIVTEIDDIRSGKLDALLVSMLNEEQKKEVSDQREMPLEKEGPGEETSKKIAPSEVSSLSTQFNEQKLLDEKMDVDEPGKNDENAIIEGDDSKPPQEGKIAEGREGVKDHTDIEKAQVPEKSGHIESSDGVVGTINMEIDRPQTPRHDTVEDAAFVQSPPTPIGW</sequence>
<evidence type="ECO:0000256" key="1">
    <source>
        <dbReference type="SAM" id="MobiDB-lite"/>
    </source>
</evidence>
<dbReference type="EMBL" id="CAJVPV010049894">
    <property type="protein sequence ID" value="CAG8776882.1"/>
    <property type="molecule type" value="Genomic_DNA"/>
</dbReference>
<feature type="compositionally biased region" description="Basic and acidic residues" evidence="1">
    <location>
        <begin position="84"/>
        <end position="100"/>
    </location>
</feature>
<feature type="compositionally biased region" description="Basic and acidic residues" evidence="1">
    <location>
        <begin position="107"/>
        <end position="144"/>
    </location>
</feature>
<dbReference type="Proteomes" id="UP000789342">
    <property type="component" value="Unassembled WGS sequence"/>
</dbReference>
<name>A0A9N9JEM0_9GLOM</name>
<feature type="region of interest" description="Disordered" evidence="1">
    <location>
        <begin position="41"/>
        <end position="182"/>
    </location>
</feature>
<proteinExistence type="predicted"/>
<dbReference type="AlphaFoldDB" id="A0A9N9JEM0"/>
<keyword evidence="3" id="KW-1185">Reference proteome</keyword>
<feature type="compositionally biased region" description="Basic and acidic residues" evidence="1">
    <location>
        <begin position="155"/>
        <end position="167"/>
    </location>
</feature>
<protein>
    <submittedName>
        <fullName evidence="2">6047_t:CDS:1</fullName>
    </submittedName>
</protein>
<comment type="caution">
    <text evidence="2">The sequence shown here is derived from an EMBL/GenBank/DDBJ whole genome shotgun (WGS) entry which is preliminary data.</text>
</comment>
<evidence type="ECO:0000313" key="3">
    <source>
        <dbReference type="Proteomes" id="UP000789342"/>
    </source>
</evidence>
<dbReference type="OrthoDB" id="1742084at2759"/>
<gene>
    <name evidence="2" type="ORF">AMORRO_LOCUS16990</name>
</gene>
<feature type="compositionally biased region" description="Polar residues" evidence="1">
    <location>
        <begin position="72"/>
        <end position="82"/>
    </location>
</feature>
<reference evidence="2" key="1">
    <citation type="submission" date="2021-06" db="EMBL/GenBank/DDBJ databases">
        <authorList>
            <person name="Kallberg Y."/>
            <person name="Tangrot J."/>
            <person name="Rosling A."/>
        </authorList>
    </citation>
    <scope>NUCLEOTIDE SEQUENCE</scope>
    <source>
        <strain evidence="2">CL551</strain>
    </source>
</reference>